<evidence type="ECO:0000313" key="2">
    <source>
        <dbReference type="EMBL" id="QQB47037.1"/>
    </source>
</evidence>
<dbReference type="GeneID" id="92761163"/>
<keyword evidence="1" id="KW-0812">Transmembrane</keyword>
<dbReference type="AlphaFoldDB" id="A0A7T4EGN4"/>
<accession>A0A7T4EGN4</accession>
<dbReference type="EMBL" id="CP066007">
    <property type="protein sequence ID" value="QQB47037.1"/>
    <property type="molecule type" value="Genomic_DNA"/>
</dbReference>
<proteinExistence type="predicted"/>
<organism evidence="2 3">
    <name type="scientific">Corynebacterium glucuronolyticum</name>
    <dbReference type="NCBI Taxonomy" id="39791"/>
    <lineage>
        <taxon>Bacteria</taxon>
        <taxon>Bacillati</taxon>
        <taxon>Actinomycetota</taxon>
        <taxon>Actinomycetes</taxon>
        <taxon>Mycobacteriales</taxon>
        <taxon>Corynebacteriaceae</taxon>
        <taxon>Corynebacterium</taxon>
    </lineage>
</organism>
<dbReference type="Proteomes" id="UP000596145">
    <property type="component" value="Chromosome"/>
</dbReference>
<gene>
    <name evidence="2" type="ORF">I6I10_03760</name>
</gene>
<evidence type="ECO:0000256" key="1">
    <source>
        <dbReference type="SAM" id="Phobius"/>
    </source>
</evidence>
<reference evidence="2 3" key="1">
    <citation type="submission" date="2020-12" db="EMBL/GenBank/DDBJ databases">
        <title>FDA dAtabase for Regulatory Grade micrObial Sequences (FDA-ARGOS): Supporting development and validation of Infectious Disease Dx tests.</title>
        <authorList>
            <person name="Sproer C."/>
            <person name="Gronow S."/>
            <person name="Severitt S."/>
            <person name="Schroder I."/>
            <person name="Tallon L."/>
            <person name="Sadzewicz L."/>
            <person name="Zhao X."/>
            <person name="Boylan J."/>
            <person name="Ott S."/>
            <person name="Bowen H."/>
            <person name="Vavikolanu K."/>
            <person name="Mehta A."/>
            <person name="Aluvathingal J."/>
            <person name="Nadendla S."/>
            <person name="Lowell S."/>
            <person name="Myers T."/>
            <person name="Yan Y."/>
            <person name="Sichtig H."/>
        </authorList>
    </citation>
    <scope>NUCLEOTIDE SEQUENCE [LARGE SCALE GENOMIC DNA]</scope>
    <source>
        <strain evidence="2 3">FDAARGOS_1053</strain>
    </source>
</reference>
<protein>
    <submittedName>
        <fullName evidence="2">Uncharacterized protein</fullName>
    </submittedName>
</protein>
<dbReference type="SUPFAM" id="SSF82171">
    <property type="entry name" value="DPP6 N-terminal domain-like"/>
    <property type="match status" value="1"/>
</dbReference>
<name>A0A7T4EGN4_9CORY</name>
<feature type="transmembrane region" description="Helical" evidence="1">
    <location>
        <begin position="14"/>
        <end position="35"/>
    </location>
</feature>
<sequence length="412" mass="45667">MILWSEVFMSYTKIGYIVLAIFFVPLLVILGFAFLTDATDDYATRNESSATIPLLPDSVAVFGSASSASDTSASNIWFQTNSDGQFRTELTDPVYNPVFTRLDRNRFGIMRGKELLVRDIETVTTTTLSGTVDTNGMMHGATSDDGSEALLVSYSGGVGTSYTLTDGTRLKSQYIPHTGFGPAVSNDGYALDISVANDEDSRVICTNSFSYLHDLSQDCIDLPGERRASFPMVSFHRGTPELFLQWNTDSEQGWSLYRLEASGWTLTNDQSTWDYDSSTYSVVTNYFTRDGKIYFITSKKRGIVSFPFPTTDTTEIHMDYHDVSDLIPGDLVSVTFDGPIANYVFYRDDNVGAGQYLTSVNIDDPTKHVGPWLIPRELLKGTGYYSFQAIDSIFLNDDATLISLGIDPTTFK</sequence>
<dbReference type="RefSeq" id="WP_084037158.1">
    <property type="nucleotide sequence ID" value="NZ_CP066007.1"/>
</dbReference>
<keyword evidence="1" id="KW-0472">Membrane</keyword>
<evidence type="ECO:0000313" key="3">
    <source>
        <dbReference type="Proteomes" id="UP000596145"/>
    </source>
</evidence>
<keyword evidence="1" id="KW-1133">Transmembrane helix</keyword>